<organism evidence="1 2">
    <name type="scientific">Pandoraea bronchicola</name>
    <dbReference type="NCBI Taxonomy" id="2508287"/>
    <lineage>
        <taxon>Bacteria</taxon>
        <taxon>Pseudomonadati</taxon>
        <taxon>Pseudomonadota</taxon>
        <taxon>Betaproteobacteria</taxon>
        <taxon>Burkholderiales</taxon>
        <taxon>Burkholderiaceae</taxon>
        <taxon>Pandoraea</taxon>
    </lineage>
</organism>
<proteinExistence type="predicted"/>
<gene>
    <name evidence="1" type="ORF">PBR20603_04287</name>
</gene>
<dbReference type="Proteomes" id="UP000382040">
    <property type="component" value="Unassembled WGS sequence"/>
</dbReference>
<dbReference type="AlphaFoldDB" id="A0A5E5BZA5"/>
<dbReference type="EMBL" id="CABPST010000015">
    <property type="protein sequence ID" value="VVE90305.1"/>
    <property type="molecule type" value="Genomic_DNA"/>
</dbReference>
<evidence type="ECO:0000313" key="2">
    <source>
        <dbReference type="Proteomes" id="UP000382040"/>
    </source>
</evidence>
<name>A0A5E5BZA5_9BURK</name>
<reference evidence="1 2" key="1">
    <citation type="submission" date="2019-08" db="EMBL/GenBank/DDBJ databases">
        <authorList>
            <person name="Peeters C."/>
        </authorList>
    </citation>
    <scope>NUCLEOTIDE SEQUENCE [LARGE SCALE GENOMIC DNA]</scope>
    <source>
        <strain evidence="1 2">LMG 20603</strain>
    </source>
</reference>
<dbReference type="RefSeq" id="WP_150561457.1">
    <property type="nucleotide sequence ID" value="NZ_CABPST010000015.1"/>
</dbReference>
<protein>
    <submittedName>
        <fullName evidence="1">Uncharacterized protein</fullName>
    </submittedName>
</protein>
<keyword evidence="2" id="KW-1185">Reference proteome</keyword>
<accession>A0A5E5BZA5</accession>
<dbReference type="OrthoDB" id="8967822at2"/>
<evidence type="ECO:0000313" key="1">
    <source>
        <dbReference type="EMBL" id="VVE90305.1"/>
    </source>
</evidence>
<sequence length="92" mass="10350">MSNQRTIDAPPFLLVVTAHEDFENDRPTTRTGYRVRYVISRPDRKPVRGNQLESVSDLFPTAGEYPKTVEDALERGVAAGQIEMSELRASLD</sequence>